<evidence type="ECO:0000313" key="1">
    <source>
        <dbReference type="EMBL" id="KPM32152.1"/>
    </source>
</evidence>
<reference evidence="1 2" key="1">
    <citation type="submission" date="2015-09" db="EMBL/GenBank/DDBJ databases">
        <title>Genome sequence of the marine flavobacterium Croceitalea dokdonensis DOKDO 023 that contains proton- and sodium-pumping rhodopsins.</title>
        <authorList>
            <person name="Kwon S.-K."/>
            <person name="Lee H.K."/>
            <person name="Kwak M.-J."/>
            <person name="Kim J.F."/>
        </authorList>
    </citation>
    <scope>NUCLEOTIDE SEQUENCE [LARGE SCALE GENOMIC DNA]</scope>
    <source>
        <strain evidence="1 2">DOKDO 023</strain>
    </source>
</reference>
<evidence type="ECO:0008006" key="3">
    <source>
        <dbReference type="Google" id="ProtNLM"/>
    </source>
</evidence>
<sequence>MDRKIRNILSKLKLSQIILLSLVLCSKTILGQEENLKDSIKEKGFKIKPTPKTNVNFGGAVWLRGVTIPYLQDTPSNKRGFYIDQFRMSVDGDYGVDGATKLIFSSQIRFFSYQTLIHHMWVGAKLNNNHTIKLGVTQVPFGTLPGSTNSFWYSLAYYVGLEDDRDAGIKYHFNKNGWDFHLAYFMNAEYNDASALNRFAPDLAILGDQQNEERNQGNIRLTKIFEDDASNSSELGFSGEIGQIKNRTTSKNGLRWKGALHYVGNYGKWHPKFQLARYVYEPENPDGVDDRLVLIGYFSDIRLVAAKANLLNASIKRDFDLDWWLFDHMNIYMDYSKVYKDEASFADSELINPGAVLRAGPLYIWFDFMWGKNAWFFNDSQNASGPGAGSLNPNKFEFRQNISIEWFF</sequence>
<comment type="caution">
    <text evidence="1">The sequence shown here is derived from an EMBL/GenBank/DDBJ whole genome shotgun (WGS) entry which is preliminary data.</text>
</comment>
<name>A0A0P7AJY4_9FLAO</name>
<evidence type="ECO:0000313" key="2">
    <source>
        <dbReference type="Proteomes" id="UP000050280"/>
    </source>
</evidence>
<dbReference type="RefSeq" id="WP_054558943.1">
    <property type="nucleotide sequence ID" value="NZ_LDJX01000003.1"/>
</dbReference>
<dbReference type="SUPFAM" id="SSF56935">
    <property type="entry name" value="Porins"/>
    <property type="match status" value="1"/>
</dbReference>
<gene>
    <name evidence="1" type="ORF">I595_1801</name>
</gene>
<keyword evidence="2" id="KW-1185">Reference proteome</keyword>
<protein>
    <recommendedName>
        <fullName evidence="3">Phosphate-selective porin O and P</fullName>
    </recommendedName>
</protein>
<proteinExistence type="predicted"/>
<dbReference type="Proteomes" id="UP000050280">
    <property type="component" value="Unassembled WGS sequence"/>
</dbReference>
<organism evidence="1 2">
    <name type="scientific">Croceitalea dokdonensis DOKDO 023</name>
    <dbReference type="NCBI Taxonomy" id="1300341"/>
    <lineage>
        <taxon>Bacteria</taxon>
        <taxon>Pseudomonadati</taxon>
        <taxon>Bacteroidota</taxon>
        <taxon>Flavobacteriia</taxon>
        <taxon>Flavobacteriales</taxon>
        <taxon>Flavobacteriaceae</taxon>
        <taxon>Croceitalea</taxon>
    </lineage>
</organism>
<dbReference type="AlphaFoldDB" id="A0A0P7AJY4"/>
<dbReference type="OrthoDB" id="625456at2"/>
<accession>A0A0P7AJY4</accession>
<dbReference type="EMBL" id="LDJX01000003">
    <property type="protein sequence ID" value="KPM32152.1"/>
    <property type="molecule type" value="Genomic_DNA"/>
</dbReference>